<gene>
    <name evidence="4" type="ORF">AMETH_4287</name>
</gene>
<keyword evidence="5" id="KW-1185">Reference proteome</keyword>
<evidence type="ECO:0000313" key="4">
    <source>
        <dbReference type="EMBL" id="AIJ24379.1"/>
    </source>
</evidence>
<proteinExistence type="inferred from homology"/>
<dbReference type="Proteomes" id="UP000062973">
    <property type="component" value="Chromosome"/>
</dbReference>
<dbReference type="PATRIC" id="fig|1068978.7.peg.4590"/>
<evidence type="ECO:0000313" key="5">
    <source>
        <dbReference type="Proteomes" id="UP000062973"/>
    </source>
</evidence>
<dbReference type="InterPro" id="IPR003658">
    <property type="entry name" value="Anti-sigma_ant"/>
</dbReference>
<dbReference type="AlphaFoldDB" id="A0A076MUE7"/>
<dbReference type="SUPFAM" id="SSF52091">
    <property type="entry name" value="SpoIIaa-like"/>
    <property type="match status" value="1"/>
</dbReference>
<reference evidence="4 5" key="1">
    <citation type="submission" date="2014-07" db="EMBL/GenBank/DDBJ databases">
        <title>Whole Genome Sequence of the Amycolatopsis methanolica 239.</title>
        <authorList>
            <person name="Tang B."/>
        </authorList>
    </citation>
    <scope>NUCLEOTIDE SEQUENCE [LARGE SCALE GENOMIC DNA]</scope>
    <source>
        <strain evidence="4 5">239</strain>
    </source>
</reference>
<dbReference type="PANTHER" id="PTHR33495:SF2">
    <property type="entry name" value="ANTI-SIGMA FACTOR ANTAGONIST TM_1081-RELATED"/>
    <property type="match status" value="1"/>
</dbReference>
<comment type="similarity">
    <text evidence="1 2">Belongs to the anti-sigma-factor antagonist family.</text>
</comment>
<dbReference type="InterPro" id="IPR002645">
    <property type="entry name" value="STAS_dom"/>
</dbReference>
<dbReference type="EMBL" id="CP009110">
    <property type="protein sequence ID" value="AIJ24379.1"/>
    <property type="molecule type" value="Genomic_DNA"/>
</dbReference>
<dbReference type="InterPro" id="IPR036513">
    <property type="entry name" value="STAS_dom_sf"/>
</dbReference>
<accession>A0A076MUE7</accession>
<evidence type="ECO:0000256" key="1">
    <source>
        <dbReference type="ARBA" id="ARBA00009013"/>
    </source>
</evidence>
<dbReference type="Gene3D" id="3.30.750.24">
    <property type="entry name" value="STAS domain"/>
    <property type="match status" value="1"/>
</dbReference>
<protein>
    <recommendedName>
        <fullName evidence="2">Anti-sigma factor antagonist</fullName>
    </recommendedName>
</protein>
<dbReference type="OrthoDB" id="4833278at2"/>
<sequence>MSRSTSADGLLTTRREVRGSAVVVHVAGEVDFSSLGHLQEELSTAVTVATPPAPVVLDLRDVEFFGWCGLTLLINSDDRCTRNHTPLRVVAASGTVLQPLKLAGLDQVLPVCSNLTDALAQSTPVA</sequence>
<dbReference type="GO" id="GO:0043856">
    <property type="term" value="F:anti-sigma factor antagonist activity"/>
    <property type="evidence" value="ECO:0007669"/>
    <property type="project" value="InterPro"/>
</dbReference>
<dbReference type="KEGG" id="amq:AMETH_4287"/>
<dbReference type="Pfam" id="PF01740">
    <property type="entry name" value="STAS"/>
    <property type="match status" value="1"/>
</dbReference>
<dbReference type="PROSITE" id="PS50801">
    <property type="entry name" value="STAS"/>
    <property type="match status" value="1"/>
</dbReference>
<organism evidence="4 5">
    <name type="scientific">Amycolatopsis methanolica 239</name>
    <dbReference type="NCBI Taxonomy" id="1068978"/>
    <lineage>
        <taxon>Bacteria</taxon>
        <taxon>Bacillati</taxon>
        <taxon>Actinomycetota</taxon>
        <taxon>Actinomycetes</taxon>
        <taxon>Pseudonocardiales</taxon>
        <taxon>Pseudonocardiaceae</taxon>
        <taxon>Amycolatopsis</taxon>
        <taxon>Amycolatopsis methanolica group</taxon>
    </lineage>
</organism>
<evidence type="ECO:0000259" key="3">
    <source>
        <dbReference type="PROSITE" id="PS50801"/>
    </source>
</evidence>
<dbReference type="RefSeq" id="WP_017983215.1">
    <property type="nucleotide sequence ID" value="NZ_AQUL01000001.1"/>
</dbReference>
<dbReference type="eggNOG" id="COG1366">
    <property type="taxonomic scope" value="Bacteria"/>
</dbReference>
<dbReference type="PANTHER" id="PTHR33495">
    <property type="entry name" value="ANTI-SIGMA FACTOR ANTAGONIST TM_1081-RELATED-RELATED"/>
    <property type="match status" value="1"/>
</dbReference>
<dbReference type="HOGENOM" id="CLU_115403_3_3_11"/>
<dbReference type="STRING" id="1068978.AMETH_4287"/>
<feature type="domain" description="STAS" evidence="3">
    <location>
        <begin position="11"/>
        <end position="122"/>
    </location>
</feature>
<dbReference type="CDD" id="cd07043">
    <property type="entry name" value="STAS_anti-anti-sigma_factors"/>
    <property type="match status" value="1"/>
</dbReference>
<evidence type="ECO:0000256" key="2">
    <source>
        <dbReference type="RuleBase" id="RU003749"/>
    </source>
</evidence>
<dbReference type="NCBIfam" id="TIGR00377">
    <property type="entry name" value="ant_ant_sig"/>
    <property type="match status" value="1"/>
</dbReference>
<name>A0A076MUE7_AMYME</name>